<dbReference type="InterPro" id="IPR023996">
    <property type="entry name" value="TonB-dep_OMP_SusC/RagA"/>
</dbReference>
<evidence type="ECO:0000259" key="11">
    <source>
        <dbReference type="Pfam" id="PF00593"/>
    </source>
</evidence>
<dbReference type="InterPro" id="IPR036942">
    <property type="entry name" value="Beta-barrel_TonB_sf"/>
</dbReference>
<evidence type="ECO:0000256" key="8">
    <source>
        <dbReference type="PROSITE-ProRule" id="PRU01360"/>
    </source>
</evidence>
<dbReference type="Pfam" id="PF13715">
    <property type="entry name" value="CarbopepD_reg_2"/>
    <property type="match status" value="1"/>
</dbReference>
<evidence type="ECO:0000256" key="7">
    <source>
        <dbReference type="ARBA" id="ARBA00023237"/>
    </source>
</evidence>
<evidence type="ECO:0000256" key="6">
    <source>
        <dbReference type="ARBA" id="ARBA00023136"/>
    </source>
</evidence>
<keyword evidence="10" id="KW-0732">Signal</keyword>
<dbReference type="SUPFAM" id="SSF49464">
    <property type="entry name" value="Carboxypeptidase regulatory domain-like"/>
    <property type="match status" value="1"/>
</dbReference>
<keyword evidence="4 8" id="KW-0812">Transmembrane</keyword>
<dbReference type="GO" id="GO:0009279">
    <property type="term" value="C:cell outer membrane"/>
    <property type="evidence" value="ECO:0007669"/>
    <property type="project" value="UniProtKB-SubCell"/>
</dbReference>
<name>A0A1I5VIT8_9BACT</name>
<dbReference type="SUPFAM" id="SSF56935">
    <property type="entry name" value="Porins"/>
    <property type="match status" value="1"/>
</dbReference>
<keyword evidence="2 8" id="KW-0813">Transport</keyword>
<evidence type="ECO:0000256" key="5">
    <source>
        <dbReference type="ARBA" id="ARBA00023077"/>
    </source>
</evidence>
<comment type="subcellular location">
    <subcellularLocation>
        <location evidence="1 8">Cell outer membrane</location>
        <topology evidence="1 8">Multi-pass membrane protein</topology>
    </subcellularLocation>
</comment>
<dbReference type="NCBIfam" id="TIGR04057">
    <property type="entry name" value="SusC_RagA_signa"/>
    <property type="match status" value="1"/>
</dbReference>
<evidence type="ECO:0000256" key="3">
    <source>
        <dbReference type="ARBA" id="ARBA00022452"/>
    </source>
</evidence>
<dbReference type="InterPro" id="IPR008969">
    <property type="entry name" value="CarboxyPept-like_regulatory"/>
</dbReference>
<dbReference type="AlphaFoldDB" id="A0A1I5VIT8"/>
<gene>
    <name evidence="13" type="ORF">SAMN05444277_1055</name>
</gene>
<dbReference type="PROSITE" id="PS52016">
    <property type="entry name" value="TONB_DEPENDENT_REC_3"/>
    <property type="match status" value="1"/>
</dbReference>
<dbReference type="EMBL" id="FOXQ01000005">
    <property type="protein sequence ID" value="SFQ07227.1"/>
    <property type="molecule type" value="Genomic_DNA"/>
</dbReference>
<dbReference type="STRING" id="1465490.SAMN05444277_1055"/>
<evidence type="ECO:0000256" key="1">
    <source>
        <dbReference type="ARBA" id="ARBA00004571"/>
    </source>
</evidence>
<dbReference type="Gene3D" id="2.40.170.20">
    <property type="entry name" value="TonB-dependent receptor, beta-barrel domain"/>
    <property type="match status" value="1"/>
</dbReference>
<dbReference type="InterPro" id="IPR000531">
    <property type="entry name" value="Beta-barrel_TonB"/>
</dbReference>
<protein>
    <submittedName>
        <fullName evidence="13">TonB-linked outer membrane protein, SusC/RagA family</fullName>
    </submittedName>
</protein>
<keyword evidence="6 8" id="KW-0472">Membrane</keyword>
<comment type="similarity">
    <text evidence="8 9">Belongs to the TonB-dependent receptor family.</text>
</comment>
<proteinExistence type="inferred from homology"/>
<evidence type="ECO:0000256" key="10">
    <source>
        <dbReference type="SAM" id="SignalP"/>
    </source>
</evidence>
<keyword evidence="14" id="KW-1185">Reference proteome</keyword>
<keyword evidence="3 8" id="KW-1134">Transmembrane beta strand</keyword>
<dbReference type="NCBIfam" id="TIGR04056">
    <property type="entry name" value="OMP_RagA_SusC"/>
    <property type="match status" value="1"/>
</dbReference>
<evidence type="ECO:0000256" key="4">
    <source>
        <dbReference type="ARBA" id="ARBA00022692"/>
    </source>
</evidence>
<dbReference type="InterPro" id="IPR037066">
    <property type="entry name" value="Plug_dom_sf"/>
</dbReference>
<organism evidence="13 14">
    <name type="scientific">Parafilimonas terrae</name>
    <dbReference type="NCBI Taxonomy" id="1465490"/>
    <lineage>
        <taxon>Bacteria</taxon>
        <taxon>Pseudomonadati</taxon>
        <taxon>Bacteroidota</taxon>
        <taxon>Chitinophagia</taxon>
        <taxon>Chitinophagales</taxon>
        <taxon>Chitinophagaceae</taxon>
        <taxon>Parafilimonas</taxon>
    </lineage>
</organism>
<feature type="domain" description="TonB-dependent receptor-like beta-barrel" evidence="11">
    <location>
        <begin position="453"/>
        <end position="851"/>
    </location>
</feature>
<dbReference type="Gene3D" id="2.170.130.10">
    <property type="entry name" value="TonB-dependent receptor, plug domain"/>
    <property type="match status" value="1"/>
</dbReference>
<feature type="domain" description="TonB-dependent receptor plug" evidence="12">
    <location>
        <begin position="116"/>
        <end position="238"/>
    </location>
</feature>
<feature type="chain" id="PRO_5011779668" evidence="10">
    <location>
        <begin position="21"/>
        <end position="1081"/>
    </location>
</feature>
<evidence type="ECO:0000259" key="12">
    <source>
        <dbReference type="Pfam" id="PF07715"/>
    </source>
</evidence>
<evidence type="ECO:0000256" key="9">
    <source>
        <dbReference type="RuleBase" id="RU003357"/>
    </source>
</evidence>
<dbReference type="RefSeq" id="WP_090657702.1">
    <property type="nucleotide sequence ID" value="NZ_FOXQ01000005.1"/>
</dbReference>
<evidence type="ECO:0000313" key="14">
    <source>
        <dbReference type="Proteomes" id="UP000199031"/>
    </source>
</evidence>
<dbReference type="InterPro" id="IPR023997">
    <property type="entry name" value="TonB-dep_OMP_SusC/RagA_CS"/>
</dbReference>
<dbReference type="InterPro" id="IPR012910">
    <property type="entry name" value="Plug_dom"/>
</dbReference>
<reference evidence="13 14" key="1">
    <citation type="submission" date="2016-10" db="EMBL/GenBank/DDBJ databases">
        <authorList>
            <person name="de Groot N.N."/>
        </authorList>
    </citation>
    <scope>NUCLEOTIDE SEQUENCE [LARGE SCALE GENOMIC DNA]</scope>
    <source>
        <strain evidence="13 14">DSM 28286</strain>
    </source>
</reference>
<evidence type="ECO:0000313" key="13">
    <source>
        <dbReference type="EMBL" id="SFQ07227.1"/>
    </source>
</evidence>
<feature type="signal peptide" evidence="10">
    <location>
        <begin position="1"/>
        <end position="20"/>
    </location>
</feature>
<dbReference type="OrthoDB" id="609136at2"/>
<dbReference type="Pfam" id="PF00593">
    <property type="entry name" value="TonB_dep_Rec_b-barrel"/>
    <property type="match status" value="1"/>
</dbReference>
<sequence>MRKILFTLFVMIACSLAAFSQSRTVRGKVVDQNGEAVPFATINIKGSKMAVSADANADFTITANTGDVLVITAVGIDKTEITVGDADLSSIVVNRNSQNLNEVVVTALGIKRSEKAVGYAISKVDPDAIVQKSEPDVLKSLQGKVPGVDIRVGQGAPGAATRIQIRGISSIGLNTQPLIVVDGVPYSNDEIGSGSVFSGGGASGTGFANLDANDIASINVLKGAAAAALYGSRASNGVVLITTKSGSAGKGPKPLNVSYRGSYSIEKIGRLPEFQNIYGAGANFKEQGSNGSWGARFGQGVIYDGNGNVIGTSSSGIDSIPAATWGAMYAAYPELFPNGRAAYKAYPDNVKDLFETGHMVENSVNFNGGTENTSFNATLSNITQNGYIMNSSYTKNNVAVGGQTKLGNLTLGGNVSYAHSKQLGGYFGQVQSFLTQWGRTFTMARNWDIAGFPSTDKSGNQIGFNSGQYTNPVWAAYHNTITTTDDRTVGTFRASYRVNNFLTVNYTFGINNYTLYRDAIVDESSYGSTDNAVGNITETVYRNQELQSTIVAVITPKISNDFTLDIKLGNDFNQRTSRYQQVYGSDFIVSGLYNLTNTNTKTFNSDSRNKRRLVGFFGDATIGYKNFAYLNISGRADLTSTLPYKNAQYIYPGISGSFIWTDAFNLQSNWLDYGKLRIGYAKVGNDANPQNGQDVFGLYSTSFLGQPRAARSGTTYDPDLTPEFTHELEAGMDFQLFKNRIGAEITWYDKKTTDLIYSVDVPSTTGYTSFYTNIGEIENTGWEIGLNVKPVVTKNFSWEIRGAYTHNKNTINELVEGLERIPIGGYTDFAGEYLEAGFPYGYFRGTAAARYEGKLLVDPNTGWAVEDPNNVYLGNPNPKYKLGITNNFSFKGITLGVLFDMTVGGSFYSEAINSMLGRGVTLDTKDRETNRVIDGYYANMTQQLGDDGKNHFVPLLIDGKPVQNQTKITTNDLYFQAGVANVTSFATNSAGEFNIYGATVYHLREITLGYDLPSKLISRLKLSNVNISVSGRNLWFVAPNVPKYTHYDPEVSSFGTGTTQGFDISGAPSPKRYGINLSVAF</sequence>
<dbReference type="Pfam" id="PF07715">
    <property type="entry name" value="Plug"/>
    <property type="match status" value="1"/>
</dbReference>
<dbReference type="Proteomes" id="UP000199031">
    <property type="component" value="Unassembled WGS sequence"/>
</dbReference>
<keyword evidence="7 8" id="KW-0998">Cell outer membrane</keyword>
<keyword evidence="5 9" id="KW-0798">TonB box</keyword>
<evidence type="ECO:0000256" key="2">
    <source>
        <dbReference type="ARBA" id="ARBA00022448"/>
    </source>
</evidence>
<dbReference type="InterPro" id="IPR039426">
    <property type="entry name" value="TonB-dep_rcpt-like"/>
</dbReference>
<accession>A0A1I5VIT8</accession>